<feature type="compositionally biased region" description="Low complexity" evidence="2">
    <location>
        <begin position="117"/>
        <end position="138"/>
    </location>
</feature>
<feature type="region of interest" description="Disordered" evidence="2">
    <location>
        <begin position="87"/>
        <end position="217"/>
    </location>
</feature>
<dbReference type="Proteomes" id="UP000001861">
    <property type="component" value="Unassembled WGS sequence"/>
</dbReference>
<feature type="compositionally biased region" description="Basic residues" evidence="2">
    <location>
        <begin position="390"/>
        <end position="403"/>
    </location>
</feature>
<feature type="domain" description="SWIM-type" evidence="4">
    <location>
        <begin position="263"/>
        <end position="295"/>
    </location>
</feature>
<keyword evidence="3" id="KW-0472">Membrane</keyword>
<keyword evidence="1" id="KW-0479">Metal-binding</keyword>
<accession>A8PG28</accession>
<feature type="region of interest" description="Disordered" evidence="2">
    <location>
        <begin position="380"/>
        <end position="403"/>
    </location>
</feature>
<dbReference type="eggNOG" id="ENOG502RZA9">
    <property type="taxonomic scope" value="Eukaryota"/>
</dbReference>
<dbReference type="InterPro" id="IPR039903">
    <property type="entry name" value="Zswim2"/>
</dbReference>
<dbReference type="STRING" id="240176.A8PG28"/>
<dbReference type="KEGG" id="cci:CC1G_08274"/>
<evidence type="ECO:0000256" key="1">
    <source>
        <dbReference type="PROSITE-ProRule" id="PRU00325"/>
    </source>
</evidence>
<organism evidence="5 6">
    <name type="scientific">Coprinopsis cinerea (strain Okayama-7 / 130 / ATCC MYA-4618 / FGSC 9003)</name>
    <name type="common">Inky cap fungus</name>
    <name type="synonym">Hormographiella aspergillata</name>
    <dbReference type="NCBI Taxonomy" id="240176"/>
    <lineage>
        <taxon>Eukaryota</taxon>
        <taxon>Fungi</taxon>
        <taxon>Dikarya</taxon>
        <taxon>Basidiomycota</taxon>
        <taxon>Agaricomycotina</taxon>
        <taxon>Agaricomycetes</taxon>
        <taxon>Agaricomycetidae</taxon>
        <taxon>Agaricales</taxon>
        <taxon>Agaricineae</taxon>
        <taxon>Psathyrellaceae</taxon>
        <taxon>Coprinopsis</taxon>
    </lineage>
</organism>
<gene>
    <name evidence="5" type="ORF">CC1G_08274</name>
</gene>
<protein>
    <recommendedName>
        <fullName evidence="4">SWIM-type domain-containing protein</fullName>
    </recommendedName>
</protein>
<keyword evidence="1" id="KW-0863">Zinc-finger</keyword>
<dbReference type="EMBL" id="AACS02000002">
    <property type="protein sequence ID" value="EAU80667.2"/>
    <property type="molecule type" value="Genomic_DNA"/>
</dbReference>
<proteinExistence type="predicted"/>
<keyword evidence="1" id="KW-0862">Zinc</keyword>
<comment type="caution">
    <text evidence="5">The sequence shown here is derived from an EMBL/GenBank/DDBJ whole genome shotgun (WGS) entry which is preliminary data.</text>
</comment>
<evidence type="ECO:0000259" key="4">
    <source>
        <dbReference type="PROSITE" id="PS50966"/>
    </source>
</evidence>
<keyword evidence="3" id="KW-1133">Transmembrane helix</keyword>
<dbReference type="PANTHER" id="PTHR21540">
    <property type="entry name" value="RING FINGER AND SWIM DOMAIN-CONTAINING PROTEIN 2"/>
    <property type="match status" value="1"/>
</dbReference>
<dbReference type="OrthoDB" id="2122982at2759"/>
<feature type="compositionally biased region" description="Basic and acidic residues" evidence="2">
    <location>
        <begin position="7"/>
        <end position="16"/>
    </location>
</feature>
<dbReference type="AlphaFoldDB" id="A8PG28"/>
<feature type="compositionally biased region" description="Low complexity" evidence="2">
    <location>
        <begin position="32"/>
        <end position="70"/>
    </location>
</feature>
<evidence type="ECO:0000313" key="5">
    <source>
        <dbReference type="EMBL" id="EAU80667.2"/>
    </source>
</evidence>
<evidence type="ECO:0000313" key="6">
    <source>
        <dbReference type="Proteomes" id="UP000001861"/>
    </source>
</evidence>
<feature type="region of interest" description="Disordered" evidence="2">
    <location>
        <begin position="1"/>
        <end position="74"/>
    </location>
</feature>
<keyword evidence="3" id="KW-0812">Transmembrane</keyword>
<evidence type="ECO:0000256" key="3">
    <source>
        <dbReference type="SAM" id="Phobius"/>
    </source>
</evidence>
<feature type="transmembrane region" description="Helical" evidence="3">
    <location>
        <begin position="548"/>
        <end position="570"/>
    </location>
</feature>
<sequence length="672" mass="72928">MVLKRKRGDEWVEVKPRRGSSPPAMIPPVPAPGTSIPTTTMTSRATRSSTGTAAGPSSYSSTAGYPTTSTMGYSYNYADRAPVTPVKKARLASDSPEIVAVSSGGYRSGSSLNMPGRSTNTAATTTTSRTAARRTATTQVSQHPSLGLPPPSALYQLPQSQPPPPTKAKATRKGKKKAVEEEYGHAPGSSQPGSSQPSSSQGTRGRKPAPEKRLARFKPSCPQNIIDRLERVQMQTFYMLDRNRNGDELKETFQVSGSTGNVYTVVIDKIPSCTCPDAMKGNHCKHILFIFTKVLHVPRSSGSWYQKALLTDELQEIFDNAPAAPNAGVTNARVQEAYLRSIGRGACLSDFRHWDGVGLLFSSRLVDTLAPHLRDTLSHITRVQQPPHNPPHHKKPKRKRQKKATTVRFVTIQCIARVKPSLCGARSAGMRFIKGVGGNVSVFYRSFILLGLWIGLLEEEDGVIGVVGGGERGGGLVLEENGWWIVAENGTLTPPRVRFRVQYRSSVGQGRYMCLVSVQVDCCWCVLVSFIDSVHEEFTFLYPSSLCFYYAIAIPLHLLLATTISTSLYCRYIRTSTSHLSLAPQQLRSHLALNFSVSPGPQLSVSPCFHPGSSAISGAGGAAARATGATVRGGYLNLAGVAGLSPVRDTSTYYHGPRRGQRYYGAQYYDDD</sequence>
<dbReference type="PANTHER" id="PTHR21540:SF0">
    <property type="entry name" value="PHD FAMILY PROTEIN"/>
    <property type="match status" value="1"/>
</dbReference>
<dbReference type="InterPro" id="IPR007527">
    <property type="entry name" value="Znf_SWIM"/>
</dbReference>
<dbReference type="GO" id="GO:0008270">
    <property type="term" value="F:zinc ion binding"/>
    <property type="evidence" value="ECO:0007669"/>
    <property type="project" value="UniProtKB-KW"/>
</dbReference>
<feature type="compositionally biased region" description="Low complexity" evidence="2">
    <location>
        <begin position="187"/>
        <end position="202"/>
    </location>
</feature>
<dbReference type="PROSITE" id="PS50966">
    <property type="entry name" value="ZF_SWIM"/>
    <property type="match status" value="1"/>
</dbReference>
<dbReference type="GeneID" id="6017802"/>
<evidence type="ECO:0000256" key="2">
    <source>
        <dbReference type="SAM" id="MobiDB-lite"/>
    </source>
</evidence>
<dbReference type="VEuPathDB" id="FungiDB:CC1G_08274"/>
<reference evidence="5 6" key="1">
    <citation type="journal article" date="2010" name="Proc. Natl. Acad. Sci. U.S.A.">
        <title>Insights into evolution of multicellular fungi from the assembled chromosomes of the mushroom Coprinopsis cinerea (Coprinus cinereus).</title>
        <authorList>
            <person name="Stajich J.E."/>
            <person name="Wilke S.K."/>
            <person name="Ahren D."/>
            <person name="Au C.H."/>
            <person name="Birren B.W."/>
            <person name="Borodovsky M."/>
            <person name="Burns C."/>
            <person name="Canback B."/>
            <person name="Casselton L.A."/>
            <person name="Cheng C.K."/>
            <person name="Deng J."/>
            <person name="Dietrich F.S."/>
            <person name="Fargo D.C."/>
            <person name="Farman M.L."/>
            <person name="Gathman A.C."/>
            <person name="Goldberg J."/>
            <person name="Guigo R."/>
            <person name="Hoegger P.J."/>
            <person name="Hooker J.B."/>
            <person name="Huggins A."/>
            <person name="James T.Y."/>
            <person name="Kamada T."/>
            <person name="Kilaru S."/>
            <person name="Kodira C."/>
            <person name="Kues U."/>
            <person name="Kupfer D."/>
            <person name="Kwan H.S."/>
            <person name="Lomsadze A."/>
            <person name="Li W."/>
            <person name="Lilly W.W."/>
            <person name="Ma L.J."/>
            <person name="Mackey A.J."/>
            <person name="Manning G."/>
            <person name="Martin F."/>
            <person name="Muraguchi H."/>
            <person name="Natvig D.O."/>
            <person name="Palmerini H."/>
            <person name="Ramesh M.A."/>
            <person name="Rehmeyer C.J."/>
            <person name="Roe B.A."/>
            <person name="Shenoy N."/>
            <person name="Stanke M."/>
            <person name="Ter-Hovhannisyan V."/>
            <person name="Tunlid A."/>
            <person name="Velagapudi R."/>
            <person name="Vision T.J."/>
            <person name="Zeng Q."/>
            <person name="Zolan M.E."/>
            <person name="Pukkila P.J."/>
        </authorList>
    </citation>
    <scope>NUCLEOTIDE SEQUENCE [LARGE SCALE GENOMIC DNA]</scope>
    <source>
        <strain evidence="6">Okayama-7 / 130 / ATCC MYA-4618 / FGSC 9003</strain>
    </source>
</reference>
<name>A8PG28_COPC7</name>
<dbReference type="InParanoid" id="A8PG28"/>
<dbReference type="RefSeq" id="XP_001841130.2">
    <property type="nucleotide sequence ID" value="XM_001841078.2"/>
</dbReference>
<dbReference type="GO" id="GO:0061630">
    <property type="term" value="F:ubiquitin protein ligase activity"/>
    <property type="evidence" value="ECO:0007669"/>
    <property type="project" value="InterPro"/>
</dbReference>
<keyword evidence="6" id="KW-1185">Reference proteome</keyword>
<dbReference type="HOGENOM" id="CLU_408826_0_0_1"/>